<keyword evidence="4" id="KW-0804">Transcription</keyword>
<evidence type="ECO:0000256" key="6">
    <source>
        <dbReference type="SAM" id="MobiDB-lite"/>
    </source>
</evidence>
<dbReference type="InterPro" id="IPR038491">
    <property type="entry name" value="Velvet_dom_sf"/>
</dbReference>
<feature type="domain" description="Velvet" evidence="7">
    <location>
        <begin position="181"/>
        <end position="422"/>
    </location>
</feature>
<organism evidence="8 9">
    <name type="scientific">Talaromyces marneffei (strain ATCC 18224 / CBS 334.59 / QM 7333)</name>
    <name type="common">Penicillium marneffei</name>
    <dbReference type="NCBI Taxonomy" id="441960"/>
    <lineage>
        <taxon>Eukaryota</taxon>
        <taxon>Fungi</taxon>
        <taxon>Dikarya</taxon>
        <taxon>Ascomycota</taxon>
        <taxon>Pezizomycotina</taxon>
        <taxon>Eurotiomycetes</taxon>
        <taxon>Eurotiomycetidae</taxon>
        <taxon>Eurotiales</taxon>
        <taxon>Trichocomaceae</taxon>
        <taxon>Talaromyces</taxon>
        <taxon>Talaromyces sect. Talaromyces</taxon>
    </lineage>
</organism>
<dbReference type="VEuPathDB" id="FungiDB:PMAA_096430"/>
<dbReference type="InterPro" id="IPR021740">
    <property type="entry name" value="Velvet"/>
</dbReference>
<dbReference type="Proteomes" id="UP000001294">
    <property type="component" value="Unassembled WGS sequence"/>
</dbReference>
<feature type="region of interest" description="Disordered" evidence="6">
    <location>
        <begin position="1"/>
        <end position="54"/>
    </location>
</feature>
<evidence type="ECO:0000256" key="4">
    <source>
        <dbReference type="ARBA" id="ARBA00023163"/>
    </source>
</evidence>
<feature type="region of interest" description="Disordered" evidence="6">
    <location>
        <begin position="416"/>
        <end position="441"/>
    </location>
</feature>
<dbReference type="PANTHER" id="PTHR33572">
    <property type="entry name" value="SPORE DEVELOPMENT REGULATOR VOSA"/>
    <property type="match status" value="1"/>
</dbReference>
<proteinExistence type="predicted"/>
<name>B6QI51_TALMQ</name>
<keyword evidence="5" id="KW-0539">Nucleus</keyword>
<dbReference type="STRING" id="441960.B6QI51"/>
<keyword evidence="9" id="KW-1185">Reference proteome</keyword>
<dbReference type="GO" id="GO:0030435">
    <property type="term" value="P:sporulation resulting in formation of a cellular spore"/>
    <property type="evidence" value="ECO:0007669"/>
    <property type="project" value="UniProtKB-KW"/>
</dbReference>
<dbReference type="HOGENOM" id="CLU_621277_0_0_1"/>
<gene>
    <name evidence="8" type="ORF">PMAA_096430</name>
</gene>
<accession>B6QI51</accession>
<dbReference type="PANTHER" id="PTHR33572:SF17">
    <property type="entry name" value="SEXUAL DEVELOPMENT REGULATOR VELC"/>
    <property type="match status" value="1"/>
</dbReference>
<evidence type="ECO:0000256" key="1">
    <source>
        <dbReference type="ARBA" id="ARBA00004123"/>
    </source>
</evidence>
<evidence type="ECO:0000313" key="8">
    <source>
        <dbReference type="EMBL" id="EEA23046.1"/>
    </source>
</evidence>
<dbReference type="PROSITE" id="PS51821">
    <property type="entry name" value="VELVET"/>
    <property type="match status" value="1"/>
</dbReference>
<evidence type="ECO:0000259" key="7">
    <source>
        <dbReference type="PROSITE" id="PS51821"/>
    </source>
</evidence>
<dbReference type="EMBL" id="DS995902">
    <property type="protein sequence ID" value="EEA23046.1"/>
    <property type="molecule type" value="Genomic_DNA"/>
</dbReference>
<dbReference type="PhylomeDB" id="B6QI51"/>
<protein>
    <recommendedName>
        <fullName evidence="7">Velvet domain-containing protein</fullName>
    </recommendedName>
</protein>
<reference evidence="9" key="1">
    <citation type="journal article" date="2015" name="Genome Announc.">
        <title>Genome sequence of the AIDS-associated pathogen Penicillium marneffei (ATCC18224) and its near taxonomic relative Talaromyces stipitatus (ATCC10500).</title>
        <authorList>
            <person name="Nierman W.C."/>
            <person name="Fedorova-Abrams N.D."/>
            <person name="Andrianopoulos A."/>
        </authorList>
    </citation>
    <scope>NUCLEOTIDE SEQUENCE [LARGE SCALE GENOMIC DNA]</scope>
    <source>
        <strain evidence="9">ATCC 18224 / CBS 334.59 / QM 7333</strain>
    </source>
</reference>
<evidence type="ECO:0000256" key="3">
    <source>
        <dbReference type="ARBA" id="ARBA00023015"/>
    </source>
</evidence>
<keyword evidence="3" id="KW-0805">Transcription regulation</keyword>
<dbReference type="Pfam" id="PF11754">
    <property type="entry name" value="Velvet"/>
    <property type="match status" value="1"/>
</dbReference>
<sequence length="441" mass="49914">MPRQQDSRDTYSVGVSFPEILPGVQAPSHQLERLSRRQQSEQHGPHDPLMGTQKNEYNVNSSFVAPDNRLLLSPSSSSSQYSIPSSSIFSSVYPDHSSQSTYPRSPEEFYQPVYSGTERGGMSMNTSFSERRLSIARQEEPFSSTRHTGRRRSGIPMGFDRLLNPSEQTSHPAERAFVNDSPPPRLRLHIRQQPIATRACSAGEKDRRTIDPPPILQLLVTDFRPDSRTDLAILQNSRFAVACLLYSVGKPGPDGEEVLVHSSQVVEATRRRQRDDGRSHNTFRVDSRTTQRINEQLDQSDQRPVQILSGRTYVSPFHTPYDPDPETAPCHHYQQQHHNTKPTPATFFVFADLSVRTAGTYRLKFRLMDWGLAQETGKPQPILAEIFSDPFKVYSSKDFPGMRASSALTWSLRNMGMSELKPRDGKGKGVAKKEKRREEDD</sequence>
<dbReference type="AlphaFoldDB" id="B6QI51"/>
<dbReference type="OrthoDB" id="3056235at2759"/>
<evidence type="ECO:0000256" key="2">
    <source>
        <dbReference type="ARBA" id="ARBA00022969"/>
    </source>
</evidence>
<dbReference type="InterPro" id="IPR037525">
    <property type="entry name" value="Velvet_dom"/>
</dbReference>
<comment type="subcellular location">
    <subcellularLocation>
        <location evidence="1">Nucleus</location>
    </subcellularLocation>
</comment>
<dbReference type="Gene3D" id="2.60.40.3960">
    <property type="entry name" value="Velvet domain"/>
    <property type="match status" value="1"/>
</dbReference>
<evidence type="ECO:0000256" key="5">
    <source>
        <dbReference type="ARBA" id="ARBA00023242"/>
    </source>
</evidence>
<dbReference type="GO" id="GO:0005634">
    <property type="term" value="C:nucleus"/>
    <property type="evidence" value="ECO:0007669"/>
    <property type="project" value="UniProtKB-SubCell"/>
</dbReference>
<keyword evidence="2" id="KW-0749">Sporulation</keyword>
<evidence type="ECO:0000313" key="9">
    <source>
        <dbReference type="Proteomes" id="UP000001294"/>
    </source>
</evidence>
<feature type="compositionally biased region" description="Basic and acidic residues" evidence="6">
    <location>
        <begin position="30"/>
        <end position="46"/>
    </location>
</feature>